<protein>
    <submittedName>
        <fullName evidence="1">Uncharacterized protein</fullName>
    </submittedName>
</protein>
<name>A0ACA9UIH5_BIOOC</name>
<dbReference type="Proteomes" id="UP000836387">
    <property type="component" value="Unassembled WGS sequence"/>
</dbReference>
<proteinExistence type="predicted"/>
<reference evidence="1" key="2">
    <citation type="submission" date="2021-10" db="EMBL/GenBank/DDBJ databases">
        <authorList>
            <person name="Piombo E."/>
        </authorList>
    </citation>
    <scope>NUCLEOTIDE SEQUENCE</scope>
</reference>
<evidence type="ECO:0000313" key="1">
    <source>
        <dbReference type="EMBL" id="CAG9952444.1"/>
    </source>
</evidence>
<reference evidence="1" key="1">
    <citation type="submission" date="2020-04" db="EMBL/GenBank/DDBJ databases">
        <authorList>
            <person name="Broberg M."/>
        </authorList>
    </citation>
    <scope>NUCLEOTIDE SEQUENCE</scope>
</reference>
<accession>A0ACA9UIH5</accession>
<sequence>MSPSQTHQVPSDDGESLGSASKKKKSSRKDKHRKSKDGKSKDSKDKRSKDSKDEKSKDSKDENSKDSKDERIKDSKDGKPKDKKKKKDKSKKADVDITPSSSAVPTPQKQSASKVLPSSQRELSPESPVQNAPAPQMRSVPTPQKTPVSTPQKQRAYTPQKQPTKTISPTRLEVQIPSSSQRREDYVEMTLDSNDESVEVTPTADPGANPRFLSGMQLLRKEVTSPFIAKNQDVFGPVIPATPKSQVGSNPSSGKKSKSESVKKESVKKEKLPTPSSAKKKKKKNDRYIPDPAEVVQLSSGDDSDSDLELQAIYDTPKAKSASKATTPSKQSIATAIRNGASSGTVDDSDIEFQAIRKTPPSRNRSQSQPPSAKVSMTSQRNVSTPTKSSRAATPSSRSARASTSKPDGKEAFQERARRCRTMSPSLAVDNISGSTKQQQAAKPTPVQAHKPTARGTLASIKYTDCIDLTQAMTSDDESFDEKKPMTRPHARKEAFRTTQVVAADSHTGKKRSWEEMHSSSPVPENDNPPKKRKLENVVSRIVRNSLREKEKPVNGVETLQQRRRRESAEALAYFHLTGWKKLDKKNKRSPVASKTKGITSLFSWTEVRKLKKMLRERAD</sequence>
<dbReference type="EMBL" id="CADEHS020000494">
    <property type="protein sequence ID" value="CAG9952444.1"/>
    <property type="molecule type" value="Genomic_DNA"/>
</dbReference>
<organism evidence="1 2">
    <name type="scientific">Clonostachys rosea f. rosea IK726</name>
    <dbReference type="NCBI Taxonomy" id="1349383"/>
    <lineage>
        <taxon>Eukaryota</taxon>
        <taxon>Fungi</taxon>
        <taxon>Dikarya</taxon>
        <taxon>Ascomycota</taxon>
        <taxon>Pezizomycotina</taxon>
        <taxon>Sordariomycetes</taxon>
        <taxon>Hypocreomycetidae</taxon>
        <taxon>Hypocreales</taxon>
        <taxon>Bionectriaceae</taxon>
        <taxon>Clonostachys</taxon>
    </lineage>
</organism>
<comment type="caution">
    <text evidence="1">The sequence shown here is derived from an EMBL/GenBank/DDBJ whole genome shotgun (WGS) entry which is preliminary data.</text>
</comment>
<keyword evidence="2" id="KW-1185">Reference proteome</keyword>
<gene>
    <name evidence="1" type="ORF">CRV2_00017694</name>
</gene>
<evidence type="ECO:0000313" key="2">
    <source>
        <dbReference type="Proteomes" id="UP000836387"/>
    </source>
</evidence>